<evidence type="ECO:0000313" key="16">
    <source>
        <dbReference type="EMBL" id="CAD7636365.1"/>
    </source>
</evidence>
<feature type="domain" description="tRNA synthetases class I (E and Q) anti-codon binding" evidence="15">
    <location>
        <begin position="476"/>
        <end position="548"/>
    </location>
</feature>
<keyword evidence="2" id="KW-0963">Cytoplasm</keyword>
<dbReference type="InterPro" id="IPR020061">
    <property type="entry name" value="Glu_tRNA_lig_a-bdl"/>
</dbReference>
<gene>
    <name evidence="16" type="ORF">ONB1V03_LOCUS139</name>
</gene>
<dbReference type="InterPro" id="IPR022861">
    <property type="entry name" value="Gln_tRNA_ligase_bac"/>
</dbReference>
<dbReference type="PRINTS" id="PR00987">
    <property type="entry name" value="TRNASYNTHGLU"/>
</dbReference>
<evidence type="ECO:0000256" key="7">
    <source>
        <dbReference type="ARBA" id="ARBA00022840"/>
    </source>
</evidence>
<dbReference type="Pfam" id="PF00749">
    <property type="entry name" value="tRNA-synt_1c"/>
    <property type="match status" value="1"/>
</dbReference>
<feature type="compositionally biased region" description="Polar residues" evidence="12">
    <location>
        <begin position="13"/>
        <end position="27"/>
    </location>
</feature>
<dbReference type="PANTHER" id="PTHR43097">
    <property type="entry name" value="GLUTAMINE-TRNA LIGASE"/>
    <property type="match status" value="1"/>
</dbReference>
<dbReference type="HAMAP" id="MF_00126">
    <property type="entry name" value="Gln_tRNA_synth"/>
    <property type="match status" value="1"/>
</dbReference>
<keyword evidence="3 11" id="KW-0436">Ligase</keyword>
<evidence type="ECO:0000256" key="6">
    <source>
        <dbReference type="ARBA" id="ARBA00022741"/>
    </source>
</evidence>
<dbReference type="GO" id="GO:0004819">
    <property type="term" value="F:glutamine-tRNA ligase activity"/>
    <property type="evidence" value="ECO:0007669"/>
    <property type="project" value="UniProtKB-EC"/>
</dbReference>
<comment type="similarity">
    <text evidence="11">Belongs to the class-I aminoacyl-tRNA synthetase family.</text>
</comment>
<dbReference type="InterPro" id="IPR049437">
    <property type="entry name" value="tRNA-synt_1c_C2"/>
</dbReference>
<evidence type="ECO:0000256" key="5">
    <source>
        <dbReference type="ARBA" id="ARBA00022679"/>
    </source>
</evidence>
<dbReference type="FunFam" id="3.40.50.620:FF:000037">
    <property type="entry name" value="Glutamine--tRNA ligase cytoplasmic"/>
    <property type="match status" value="1"/>
</dbReference>
<evidence type="ECO:0000256" key="8">
    <source>
        <dbReference type="ARBA" id="ARBA00022917"/>
    </source>
</evidence>
<dbReference type="NCBIfam" id="TIGR00440">
    <property type="entry name" value="glnS"/>
    <property type="match status" value="1"/>
</dbReference>
<keyword evidence="7 11" id="KW-0067">ATP-binding</keyword>
<dbReference type="InterPro" id="IPR014710">
    <property type="entry name" value="RmlC-like_jellyroll"/>
</dbReference>
<keyword evidence="5" id="KW-0808">Transferase</keyword>
<feature type="non-terminal residue" evidence="16">
    <location>
        <position position="1"/>
    </location>
</feature>
<accession>A0A7R9Q9W1</accession>
<dbReference type="FunFam" id="1.10.1160.10:FF:000001">
    <property type="entry name" value="Glutamine--tRNA ligase"/>
    <property type="match status" value="1"/>
</dbReference>
<evidence type="ECO:0000259" key="15">
    <source>
        <dbReference type="Pfam" id="PF20974"/>
    </source>
</evidence>
<dbReference type="Proteomes" id="UP000728032">
    <property type="component" value="Unassembled WGS sequence"/>
</dbReference>
<dbReference type="Pfam" id="PF06865">
    <property type="entry name" value="Ppnp"/>
    <property type="match status" value="1"/>
</dbReference>
<dbReference type="Gene3D" id="3.90.800.10">
    <property type="entry name" value="Glutamyl-tRNA Synthetase, Domain 3"/>
    <property type="match status" value="1"/>
</dbReference>
<evidence type="ECO:0000256" key="4">
    <source>
        <dbReference type="ARBA" id="ARBA00022676"/>
    </source>
</evidence>
<dbReference type="Gene3D" id="2.40.240.10">
    <property type="entry name" value="Ribosomal Protein L25, Chain P"/>
    <property type="match status" value="2"/>
</dbReference>
<dbReference type="Gene3D" id="2.60.120.10">
    <property type="entry name" value="Jelly Rolls"/>
    <property type="match status" value="1"/>
</dbReference>
<evidence type="ECO:0000256" key="3">
    <source>
        <dbReference type="ARBA" id="ARBA00022598"/>
    </source>
</evidence>
<dbReference type="InterPro" id="IPR020058">
    <property type="entry name" value="Glu/Gln-tRNA-synth_Ib_cat-dom"/>
</dbReference>
<dbReference type="InterPro" id="IPR009664">
    <property type="entry name" value="Ppnp"/>
</dbReference>
<dbReference type="GO" id="GO:0016757">
    <property type="term" value="F:glycosyltransferase activity"/>
    <property type="evidence" value="ECO:0007669"/>
    <property type="project" value="UniProtKB-KW"/>
</dbReference>
<dbReference type="InterPro" id="IPR014729">
    <property type="entry name" value="Rossmann-like_a/b/a_fold"/>
</dbReference>
<evidence type="ECO:0000313" key="17">
    <source>
        <dbReference type="Proteomes" id="UP000728032"/>
    </source>
</evidence>
<evidence type="ECO:0000256" key="10">
    <source>
        <dbReference type="ARBA" id="ARBA00048270"/>
    </source>
</evidence>
<dbReference type="SUPFAM" id="SSF52374">
    <property type="entry name" value="Nucleotidylyl transferase"/>
    <property type="match status" value="1"/>
</dbReference>
<keyword evidence="17" id="KW-1185">Reference proteome</keyword>
<dbReference type="InterPro" id="IPR020059">
    <property type="entry name" value="Glu/Gln-tRNA-synth_Ib_codon-bd"/>
</dbReference>
<dbReference type="InterPro" id="IPR011051">
    <property type="entry name" value="RmlC_Cupin_sf"/>
</dbReference>
<dbReference type="InterPro" id="IPR001412">
    <property type="entry name" value="aa-tRNA-synth_I_CS"/>
</dbReference>
<dbReference type="EMBL" id="CAJPVJ010000003">
    <property type="protein sequence ID" value="CAG2156714.1"/>
    <property type="molecule type" value="Genomic_DNA"/>
</dbReference>
<dbReference type="GO" id="GO:0017101">
    <property type="term" value="C:aminoacyl-tRNA synthetase multienzyme complex"/>
    <property type="evidence" value="ECO:0007669"/>
    <property type="project" value="UniProtKB-ARBA"/>
</dbReference>
<dbReference type="AlphaFoldDB" id="A0A7R9Q9W1"/>
<evidence type="ECO:0000256" key="9">
    <source>
        <dbReference type="ARBA" id="ARBA00023146"/>
    </source>
</evidence>
<dbReference type="InterPro" id="IPR050132">
    <property type="entry name" value="Gln/Glu-tRNA_Ligase"/>
</dbReference>
<dbReference type="NCBIfam" id="NF011291">
    <property type="entry name" value="PRK14703.1"/>
    <property type="match status" value="1"/>
</dbReference>
<dbReference type="CDD" id="cd20296">
    <property type="entry name" value="cupin_PpnP-like"/>
    <property type="match status" value="1"/>
</dbReference>
<evidence type="ECO:0000256" key="11">
    <source>
        <dbReference type="RuleBase" id="RU363037"/>
    </source>
</evidence>
<dbReference type="InterPro" id="IPR011035">
    <property type="entry name" value="Ribosomal_bL25/Gln-tRNA_synth"/>
</dbReference>
<dbReference type="OrthoDB" id="191598at2759"/>
<dbReference type="GO" id="GO:0006425">
    <property type="term" value="P:glutaminyl-tRNA aminoacylation"/>
    <property type="evidence" value="ECO:0007669"/>
    <property type="project" value="InterPro"/>
</dbReference>
<dbReference type="InterPro" id="IPR000924">
    <property type="entry name" value="Glu/Gln-tRNA-synth"/>
</dbReference>
<dbReference type="GO" id="GO:0005524">
    <property type="term" value="F:ATP binding"/>
    <property type="evidence" value="ECO:0007669"/>
    <property type="project" value="UniProtKB-KW"/>
</dbReference>
<dbReference type="Gene3D" id="1.10.1160.10">
    <property type="entry name" value="Glutamyl-trna Synthetase, Domain 2"/>
    <property type="match status" value="1"/>
</dbReference>
<dbReference type="InterPro" id="IPR004514">
    <property type="entry name" value="Gln-tRNA-synth"/>
</dbReference>
<dbReference type="PROSITE" id="PS00178">
    <property type="entry name" value="AA_TRNA_LIGASE_I"/>
    <property type="match status" value="1"/>
</dbReference>
<evidence type="ECO:0000256" key="1">
    <source>
        <dbReference type="ARBA" id="ARBA00012836"/>
    </source>
</evidence>
<dbReference type="HAMAP" id="MF_01537">
    <property type="entry name" value="Nucleos_phosphorylase_PpnP"/>
    <property type="match status" value="1"/>
</dbReference>
<dbReference type="InterPro" id="IPR020056">
    <property type="entry name" value="Rbsml_bL25/Gln-tRNA_synth_N"/>
</dbReference>
<keyword evidence="6 11" id="KW-0547">Nucleotide-binding</keyword>
<evidence type="ECO:0000256" key="2">
    <source>
        <dbReference type="ARBA" id="ARBA00022490"/>
    </source>
</evidence>
<organism evidence="16">
    <name type="scientific">Oppiella nova</name>
    <dbReference type="NCBI Taxonomy" id="334625"/>
    <lineage>
        <taxon>Eukaryota</taxon>
        <taxon>Metazoa</taxon>
        <taxon>Ecdysozoa</taxon>
        <taxon>Arthropoda</taxon>
        <taxon>Chelicerata</taxon>
        <taxon>Arachnida</taxon>
        <taxon>Acari</taxon>
        <taxon>Acariformes</taxon>
        <taxon>Sarcoptiformes</taxon>
        <taxon>Oribatida</taxon>
        <taxon>Brachypylina</taxon>
        <taxon>Oppioidea</taxon>
        <taxon>Oppiidae</taxon>
        <taxon>Oppiella</taxon>
    </lineage>
</organism>
<dbReference type="EMBL" id="OC914828">
    <property type="protein sequence ID" value="CAD7636365.1"/>
    <property type="molecule type" value="Genomic_DNA"/>
</dbReference>
<keyword evidence="4" id="KW-0328">Glycosyltransferase</keyword>
<protein>
    <recommendedName>
        <fullName evidence="1">glutamine--tRNA ligase</fullName>
        <ecNumber evidence="1">6.1.1.18</ecNumber>
    </recommendedName>
</protein>
<comment type="catalytic activity">
    <reaction evidence="10">
        <text>tRNA(Gln) + L-glutamine + ATP = L-glutaminyl-tRNA(Gln) + AMP + diphosphate</text>
        <dbReference type="Rhea" id="RHEA:20121"/>
        <dbReference type="Rhea" id="RHEA-COMP:9662"/>
        <dbReference type="Rhea" id="RHEA-COMP:9681"/>
        <dbReference type="ChEBI" id="CHEBI:30616"/>
        <dbReference type="ChEBI" id="CHEBI:33019"/>
        <dbReference type="ChEBI" id="CHEBI:58359"/>
        <dbReference type="ChEBI" id="CHEBI:78442"/>
        <dbReference type="ChEBI" id="CHEBI:78521"/>
        <dbReference type="ChEBI" id="CHEBI:456215"/>
        <dbReference type="EC" id="6.1.1.18"/>
    </reaction>
</comment>
<dbReference type="CDD" id="cd00807">
    <property type="entry name" value="GlnRS_core"/>
    <property type="match status" value="1"/>
</dbReference>
<feature type="region of interest" description="Disordered" evidence="12">
    <location>
        <begin position="1"/>
        <end position="27"/>
    </location>
</feature>
<feature type="domain" description="Glutamyl/glutaminyl-tRNA synthetase class Ib catalytic" evidence="13">
    <location>
        <begin position="50"/>
        <end position="360"/>
    </location>
</feature>
<proteinExistence type="inferred from homology"/>
<reference evidence="16" key="1">
    <citation type="submission" date="2020-11" db="EMBL/GenBank/DDBJ databases">
        <authorList>
            <person name="Tran Van P."/>
        </authorList>
    </citation>
    <scope>NUCLEOTIDE SEQUENCE</scope>
</reference>
<sequence>MKPNDVVSELPKTPTNSPSPVDNAQQEQQAGLDFVRQVITEDLAAGRTQKVVTRFPPEPNGYLHIGHVKAICLNFGIAQEYDGLCNLRFDDTNPDAEEQEYVDGIANDVKWLGFEWNGEPRYASSYFDQLHTWAVQLIKQGDAYVDLQSPEEIRINRGNFVEPGKNSPYRDASIEENLARFEKMNNGELAEGEAVLRAKIDMTSPNVHMRDPILYRVLHSEHHQTGDKWKMYPMYDYAHPLSDAIEGITHSLCTLEFQDHRPFYDWVVEKVHSQSVPRQYESSRLNIDYTITSKRKLRKLVEGNYVHGWDDPRMPTVVGMRRRGFTPEGLREFCKRVGVSKTDGIVDVAMLEFCIRQSLENTAARGMAVLNPLKVTLTNLPADLDLSHARHPNVDMGDRIIPLTSEIFIDRKDFEEVPPKGFKRLVPEGEVRLRHAYVIKCDEVIKDANGEVIELKCSIDPETLGKNPEGRKVKGVVHWVSASKGIPAEVRVYDRLFTEAAPDADDDFLANLNPESLTVLQAVIEPALAQAQSEDRFQFEREGYFVADQYDHTADKPVFNRVLDLKDSFKPEKRYSKCTNNNQDKYMSSQFDFVTVHIKPNIHYKGRSISYLIECKDGSKKTLGVILPTEKPLTFETHVTERIEIVSGKCLVRIADQEEMEVYSSGESFTVPANSRFSLQSSEVVDYVCHLE</sequence>
<feature type="domain" description="Glutamyl/glutaminyl-tRNA synthetase class Ib anti-codon binding" evidence="14">
    <location>
        <begin position="363"/>
        <end position="460"/>
    </location>
</feature>
<dbReference type="SUPFAM" id="SSF51182">
    <property type="entry name" value="RmlC-like cupins"/>
    <property type="match status" value="1"/>
</dbReference>
<dbReference type="FunFam" id="3.90.800.10:FF:000001">
    <property type="entry name" value="Glutamine--tRNA ligase"/>
    <property type="match status" value="1"/>
</dbReference>
<dbReference type="Pfam" id="PF20974">
    <property type="entry name" value="tRNA-synt_1c_C2"/>
    <property type="match status" value="1"/>
</dbReference>
<dbReference type="SUPFAM" id="SSF50715">
    <property type="entry name" value="Ribosomal protein L25-like"/>
    <property type="match status" value="1"/>
</dbReference>
<dbReference type="EC" id="6.1.1.18" evidence="1"/>
<dbReference type="GO" id="GO:0005829">
    <property type="term" value="C:cytosol"/>
    <property type="evidence" value="ECO:0007669"/>
    <property type="project" value="TreeGrafter"/>
</dbReference>
<keyword evidence="9 11" id="KW-0030">Aminoacyl-tRNA synthetase</keyword>
<evidence type="ECO:0000256" key="12">
    <source>
        <dbReference type="SAM" id="MobiDB-lite"/>
    </source>
</evidence>
<dbReference type="Pfam" id="PF03950">
    <property type="entry name" value="tRNA-synt_1c_C"/>
    <property type="match status" value="1"/>
</dbReference>
<keyword evidence="8 11" id="KW-0648">Protein biosynthesis</keyword>
<evidence type="ECO:0000259" key="14">
    <source>
        <dbReference type="Pfam" id="PF03950"/>
    </source>
</evidence>
<dbReference type="Gene3D" id="3.40.50.620">
    <property type="entry name" value="HUPs"/>
    <property type="match status" value="1"/>
</dbReference>
<name>A0A7R9Q9W1_9ACAR</name>
<dbReference type="PANTHER" id="PTHR43097:SF5">
    <property type="entry name" value="GLUTAMATE--TRNA LIGASE"/>
    <property type="match status" value="1"/>
</dbReference>
<evidence type="ECO:0000259" key="13">
    <source>
        <dbReference type="Pfam" id="PF00749"/>
    </source>
</evidence>